<dbReference type="Proteomes" id="UP000245489">
    <property type="component" value="Unassembled WGS sequence"/>
</dbReference>
<reference evidence="7 8" key="1">
    <citation type="submission" date="2018-05" db="EMBL/GenBank/DDBJ databases">
        <title>Genomic Encyclopedia of Archaeal and Bacterial Type Strains, Phase II (KMG-II): from individual species to whole genera.</title>
        <authorList>
            <person name="Goeker M."/>
        </authorList>
    </citation>
    <scope>NUCLEOTIDE SEQUENCE [LARGE SCALE GENOMIC DNA]</scope>
    <source>
        <strain evidence="7 8">DSM 22214</strain>
    </source>
</reference>
<dbReference type="EMBL" id="QGGO01000005">
    <property type="protein sequence ID" value="PWK27847.1"/>
    <property type="molecule type" value="Genomic_DNA"/>
</dbReference>
<proteinExistence type="predicted"/>
<evidence type="ECO:0000259" key="6">
    <source>
        <dbReference type="PROSITE" id="PS50846"/>
    </source>
</evidence>
<organism evidence="7 8">
    <name type="scientific">Arcicella aurantiaca</name>
    <dbReference type="NCBI Taxonomy" id="591202"/>
    <lineage>
        <taxon>Bacteria</taxon>
        <taxon>Pseudomonadati</taxon>
        <taxon>Bacteroidota</taxon>
        <taxon>Cytophagia</taxon>
        <taxon>Cytophagales</taxon>
        <taxon>Flectobacillaceae</taxon>
        <taxon>Arcicella</taxon>
    </lineage>
</organism>
<feature type="domain" description="HMA" evidence="6">
    <location>
        <begin position="14"/>
        <end position="79"/>
    </location>
</feature>
<dbReference type="AlphaFoldDB" id="A0A316EGI3"/>
<evidence type="ECO:0000313" key="7">
    <source>
        <dbReference type="EMBL" id="PWK27847.1"/>
    </source>
</evidence>
<feature type="transmembrane region" description="Helical" evidence="5">
    <location>
        <begin position="99"/>
        <end position="120"/>
    </location>
</feature>
<keyword evidence="8" id="KW-1185">Reference proteome</keyword>
<evidence type="ECO:0000256" key="5">
    <source>
        <dbReference type="SAM" id="Phobius"/>
    </source>
</evidence>
<gene>
    <name evidence="7" type="ORF">LV89_01254</name>
</gene>
<keyword evidence="3 5" id="KW-1133">Transmembrane helix</keyword>
<sequence>MDKNGVCDTSLQKMTQQFNISGMTCEACEYKIQHVFSQIPSVKSVVAKFSDNSVIIETEEKLSNDKIIETLKPHSKYAFITNPIVSEITTQSQSWTSQYYPLLLIAGMIAIVSFLTSFHAGIYAMEHFQLKMFLHNFMTGFFLVFSFFKLLDVKAFAESFQMYDLLAAKVPFYGKLYPFIELALGLLCLIHFQPQLVYWADIIIMAFGALGVIQSVVDKRKIRCACLGTVFNLPMSTVTIIENSLMVLIGIALLIML</sequence>
<feature type="transmembrane region" description="Helical" evidence="5">
    <location>
        <begin position="229"/>
        <end position="256"/>
    </location>
</feature>
<evidence type="ECO:0000256" key="4">
    <source>
        <dbReference type="ARBA" id="ARBA00023136"/>
    </source>
</evidence>
<dbReference type="Pfam" id="PF07291">
    <property type="entry name" value="MauE"/>
    <property type="match status" value="1"/>
</dbReference>
<evidence type="ECO:0000256" key="3">
    <source>
        <dbReference type="ARBA" id="ARBA00022989"/>
    </source>
</evidence>
<dbReference type="InterPro" id="IPR009908">
    <property type="entry name" value="Methylamine_util_MauE"/>
</dbReference>
<dbReference type="SUPFAM" id="SSF55008">
    <property type="entry name" value="HMA, heavy metal-associated domain"/>
    <property type="match status" value="1"/>
</dbReference>
<feature type="transmembrane region" description="Helical" evidence="5">
    <location>
        <begin position="172"/>
        <end position="192"/>
    </location>
</feature>
<evidence type="ECO:0000313" key="8">
    <source>
        <dbReference type="Proteomes" id="UP000245489"/>
    </source>
</evidence>
<comment type="subcellular location">
    <subcellularLocation>
        <location evidence="1">Membrane</location>
        <topology evidence="1">Multi-pass membrane protein</topology>
    </subcellularLocation>
</comment>
<evidence type="ECO:0000256" key="2">
    <source>
        <dbReference type="ARBA" id="ARBA00022692"/>
    </source>
</evidence>
<dbReference type="GO" id="GO:0046872">
    <property type="term" value="F:metal ion binding"/>
    <property type="evidence" value="ECO:0007669"/>
    <property type="project" value="InterPro"/>
</dbReference>
<name>A0A316EGI3_9BACT</name>
<dbReference type="PROSITE" id="PS50846">
    <property type="entry name" value="HMA_2"/>
    <property type="match status" value="1"/>
</dbReference>
<dbReference type="Pfam" id="PF00403">
    <property type="entry name" value="HMA"/>
    <property type="match status" value="1"/>
</dbReference>
<dbReference type="Gene3D" id="3.30.70.100">
    <property type="match status" value="1"/>
</dbReference>
<feature type="transmembrane region" description="Helical" evidence="5">
    <location>
        <begin position="198"/>
        <end position="217"/>
    </location>
</feature>
<feature type="transmembrane region" description="Helical" evidence="5">
    <location>
        <begin position="132"/>
        <end position="151"/>
    </location>
</feature>
<dbReference type="GO" id="GO:0016020">
    <property type="term" value="C:membrane"/>
    <property type="evidence" value="ECO:0007669"/>
    <property type="project" value="UniProtKB-SubCell"/>
</dbReference>
<accession>A0A316EGI3</accession>
<dbReference type="GO" id="GO:0030416">
    <property type="term" value="P:methylamine metabolic process"/>
    <property type="evidence" value="ECO:0007669"/>
    <property type="project" value="InterPro"/>
</dbReference>
<keyword evidence="2 5" id="KW-0812">Transmembrane</keyword>
<dbReference type="CDD" id="cd00371">
    <property type="entry name" value="HMA"/>
    <property type="match status" value="1"/>
</dbReference>
<dbReference type="InterPro" id="IPR036163">
    <property type="entry name" value="HMA_dom_sf"/>
</dbReference>
<comment type="caution">
    <text evidence="7">The sequence shown here is derived from an EMBL/GenBank/DDBJ whole genome shotgun (WGS) entry which is preliminary data.</text>
</comment>
<evidence type="ECO:0000256" key="1">
    <source>
        <dbReference type="ARBA" id="ARBA00004141"/>
    </source>
</evidence>
<dbReference type="InterPro" id="IPR006121">
    <property type="entry name" value="HMA_dom"/>
</dbReference>
<keyword evidence="4 5" id="KW-0472">Membrane</keyword>
<protein>
    <submittedName>
        <fullName evidence="7">Heavy-metal-associated domain-containing protein</fullName>
    </submittedName>
</protein>